<dbReference type="AlphaFoldDB" id="A0AAD6Z5P7"/>
<organism evidence="2 3">
    <name type="scientific">Mycena albidolilacea</name>
    <dbReference type="NCBI Taxonomy" id="1033008"/>
    <lineage>
        <taxon>Eukaryota</taxon>
        <taxon>Fungi</taxon>
        <taxon>Dikarya</taxon>
        <taxon>Basidiomycota</taxon>
        <taxon>Agaricomycotina</taxon>
        <taxon>Agaricomycetes</taxon>
        <taxon>Agaricomycetidae</taxon>
        <taxon>Agaricales</taxon>
        <taxon>Marasmiineae</taxon>
        <taxon>Mycenaceae</taxon>
        <taxon>Mycena</taxon>
    </lineage>
</organism>
<keyword evidence="3" id="KW-1185">Reference proteome</keyword>
<dbReference type="GO" id="GO:0008270">
    <property type="term" value="F:zinc ion binding"/>
    <property type="evidence" value="ECO:0007669"/>
    <property type="project" value="InterPro"/>
</dbReference>
<reference evidence="2" key="1">
    <citation type="submission" date="2023-03" db="EMBL/GenBank/DDBJ databases">
        <title>Massive genome expansion in bonnet fungi (Mycena s.s.) driven by repeated elements and novel gene families across ecological guilds.</title>
        <authorList>
            <consortium name="Lawrence Berkeley National Laboratory"/>
            <person name="Harder C.B."/>
            <person name="Miyauchi S."/>
            <person name="Viragh M."/>
            <person name="Kuo A."/>
            <person name="Thoen E."/>
            <person name="Andreopoulos B."/>
            <person name="Lu D."/>
            <person name="Skrede I."/>
            <person name="Drula E."/>
            <person name="Henrissat B."/>
            <person name="Morin E."/>
            <person name="Kohler A."/>
            <person name="Barry K."/>
            <person name="LaButti K."/>
            <person name="Morin E."/>
            <person name="Salamov A."/>
            <person name="Lipzen A."/>
            <person name="Mereny Z."/>
            <person name="Hegedus B."/>
            <person name="Baldrian P."/>
            <person name="Stursova M."/>
            <person name="Weitz H."/>
            <person name="Taylor A."/>
            <person name="Grigoriev I.V."/>
            <person name="Nagy L.G."/>
            <person name="Martin F."/>
            <person name="Kauserud H."/>
        </authorList>
    </citation>
    <scope>NUCLEOTIDE SEQUENCE</scope>
    <source>
        <strain evidence="2">CBHHK002</strain>
    </source>
</reference>
<dbReference type="Gene3D" id="4.10.240.10">
    <property type="entry name" value="Zn(2)-C6 fungal-type DNA-binding domain"/>
    <property type="match status" value="1"/>
</dbReference>
<name>A0AAD6Z5P7_9AGAR</name>
<dbReference type="PROSITE" id="PS00463">
    <property type="entry name" value="ZN2_CY6_FUNGAL_1"/>
    <property type="match status" value="1"/>
</dbReference>
<feature type="domain" description="Zn(2)-C6 fungal-type" evidence="1">
    <location>
        <begin position="16"/>
        <end position="48"/>
    </location>
</feature>
<comment type="caution">
    <text evidence="2">The sequence shown here is derived from an EMBL/GenBank/DDBJ whole genome shotgun (WGS) entry which is preliminary data.</text>
</comment>
<dbReference type="PROSITE" id="PS50048">
    <property type="entry name" value="ZN2_CY6_FUNGAL_2"/>
    <property type="match status" value="1"/>
</dbReference>
<evidence type="ECO:0000313" key="2">
    <source>
        <dbReference type="EMBL" id="KAJ7307710.1"/>
    </source>
</evidence>
<evidence type="ECO:0000313" key="3">
    <source>
        <dbReference type="Proteomes" id="UP001218218"/>
    </source>
</evidence>
<dbReference type="Proteomes" id="UP001218218">
    <property type="component" value="Unassembled WGS sequence"/>
</dbReference>
<dbReference type="SUPFAM" id="SSF57701">
    <property type="entry name" value="Zn2/Cys6 DNA-binding domain"/>
    <property type="match status" value="1"/>
</dbReference>
<gene>
    <name evidence="2" type="ORF">DFH08DRAFT_900885</name>
</gene>
<protein>
    <recommendedName>
        <fullName evidence="1">Zn(2)-C6 fungal-type domain-containing protein</fullName>
    </recommendedName>
</protein>
<accession>A0AAD6Z5P7</accession>
<proteinExistence type="predicted"/>
<dbReference type="EMBL" id="JARIHO010000088">
    <property type="protein sequence ID" value="KAJ7307710.1"/>
    <property type="molecule type" value="Genomic_DNA"/>
</dbReference>
<evidence type="ECO:0000259" key="1">
    <source>
        <dbReference type="PROSITE" id="PS50048"/>
    </source>
</evidence>
<sequence length="630" mass="68637">MSTPRVRQKRRPKPPACDICKARRVLCHPQPDGKPCPRCVEKGNMCRTTPVIRGRPRKTVESAAPETPTSLAQEFAVSQQLVQNASASSSMILLSPQVHEDIPDCPDLTPELVAHFFECFEQMPPVTNPLIVATSIRTAIREISFRLSLLPPPSRVLALCIIAFSSLVSFHEIVLGPGPLPDSFADPLFFNSGSGTMLRSCGARRAQVCRALHAAALKAAWEAGVMLQVTTENAASCYVLEMLEQSNFSGLSRPWASAYLSHVRALAPIWRASATTSTPPYSTHWAGFLMAEALMSTRSRKPVLVTHEDQLLLCGPEPVSPEEFLASLEAEASSNKPNAEVVLQAMKPYLSYIVRLARQLWATIAGDHLLPGPPSESAALQFLSSLSIIHTILSHLLTRADAALAALAATTNPSDAITPLVMDDASSEASIVRGCAYGILMGFTGLALPLYRELQQRVGVDSGDRNDLAAYARNERMRLLVAQAHRIAGLGVCELARAIRYLDAVHFVPVQRRTLCDYARFALDEAEAASVVEPERVKDIKTISHQLQISGYSQDLFSVPETASLVERLDRYLENANAPAVNVELFAPDESGPVGALDLYTSRMLEDLLLPFDQASATWMDPLSTEVLGR</sequence>
<dbReference type="InterPro" id="IPR036864">
    <property type="entry name" value="Zn2-C6_fun-type_DNA-bd_sf"/>
</dbReference>
<dbReference type="InterPro" id="IPR001138">
    <property type="entry name" value="Zn2Cys6_DnaBD"/>
</dbReference>
<dbReference type="GO" id="GO:0000981">
    <property type="term" value="F:DNA-binding transcription factor activity, RNA polymerase II-specific"/>
    <property type="evidence" value="ECO:0007669"/>
    <property type="project" value="InterPro"/>
</dbReference>